<dbReference type="AlphaFoldDB" id="I9NL11"/>
<sequence length="252" mass="26833">MAEYTGMTLTKKGRALQAKAQTGVKLEFTKVMVGDGLLADGVSIDTLTQLIAPKMTLIIQDMAVIGDGTSRIRVVLHNKDIDTGLFIREVGVYAKDPQEGEILYSITNSGGQSEWLPPKGSSRVVELILDLITVVGTASNVTAIINDTLLFATRQDLKEHINDKNNPHHVTAVQAGAAPTIHLHTISQITDFPATMPANGGNAATVGGVRITIGLAAPANPAVDKEIWIDTANNLAKIYKISGWQALGAIYL</sequence>
<accession>I9NL11</accession>
<reference evidence="2 3" key="1">
    <citation type="journal article" date="2015" name="Genome Announc.">
        <title>Complete Genome Sequence of Pelosinus fermentans JBW45, a Member of a Remarkably Competitive Group of Negativicutes in the Firmicutes Phylum.</title>
        <authorList>
            <person name="De Leon K.B."/>
            <person name="Utturkar S.M."/>
            <person name="Camilleri L.B."/>
            <person name="Elias D.A."/>
            <person name="Arkin A.P."/>
            <person name="Fields M.W."/>
            <person name="Brown S.D."/>
            <person name="Wall J.D."/>
        </authorList>
    </citation>
    <scope>NUCLEOTIDE SEQUENCE [LARGE SCALE GENOMIC DNA]</scope>
    <source>
        <strain evidence="2 3">JBW45</strain>
    </source>
</reference>
<dbReference type="InterPro" id="IPR022225">
    <property type="entry name" value="Phage_tail_fibre_N"/>
</dbReference>
<dbReference type="KEGG" id="pft:JBW_03674"/>
<protein>
    <recommendedName>
        <fullName evidence="1">Phage tail fibre protein N-terminal domain-containing protein</fullName>
    </recommendedName>
</protein>
<name>I9NL11_9FIRM</name>
<organism evidence="2 3">
    <name type="scientific">Pelosinus fermentans JBW45</name>
    <dbReference type="NCBI Taxonomy" id="1192197"/>
    <lineage>
        <taxon>Bacteria</taxon>
        <taxon>Bacillati</taxon>
        <taxon>Bacillota</taxon>
        <taxon>Negativicutes</taxon>
        <taxon>Selenomonadales</taxon>
        <taxon>Sporomusaceae</taxon>
        <taxon>Pelosinus</taxon>
    </lineage>
</organism>
<dbReference type="HOGENOM" id="CLU_1060523_0_0_9"/>
<dbReference type="EMBL" id="CP010978">
    <property type="protein sequence ID" value="AJQ29011.1"/>
    <property type="molecule type" value="Genomic_DNA"/>
</dbReference>
<gene>
    <name evidence="2" type="ORF">JBW_03674</name>
</gene>
<dbReference type="Pfam" id="PF12571">
    <property type="entry name" value="Phage_tail_fib"/>
    <property type="match status" value="1"/>
</dbReference>
<dbReference type="Proteomes" id="UP000005361">
    <property type="component" value="Chromosome"/>
</dbReference>
<dbReference type="OrthoDB" id="1624444at2"/>
<evidence type="ECO:0000313" key="2">
    <source>
        <dbReference type="EMBL" id="AJQ29011.1"/>
    </source>
</evidence>
<feature type="domain" description="Phage tail fibre protein N-terminal" evidence="1">
    <location>
        <begin position="1"/>
        <end position="155"/>
    </location>
</feature>
<evidence type="ECO:0000313" key="3">
    <source>
        <dbReference type="Proteomes" id="UP000005361"/>
    </source>
</evidence>
<dbReference type="RefSeq" id="WP_007960542.1">
    <property type="nucleotide sequence ID" value="NZ_CP010978.1"/>
</dbReference>
<evidence type="ECO:0000259" key="1">
    <source>
        <dbReference type="Pfam" id="PF12571"/>
    </source>
</evidence>
<proteinExistence type="predicted"/>
<dbReference type="STRING" id="1192197.JBW_03674"/>
<reference evidence="3" key="2">
    <citation type="submission" date="2015-02" db="EMBL/GenBank/DDBJ databases">
        <title>Complete Genome Sequence of Pelosinus fermentans JBW45.</title>
        <authorList>
            <person name="De Leon K.B."/>
            <person name="Utturkar S.M."/>
            <person name="Camilleri L.B."/>
            <person name="Arkin A.P."/>
            <person name="Fields M.W."/>
            <person name="Brown S.D."/>
            <person name="Wall J.D."/>
        </authorList>
    </citation>
    <scope>NUCLEOTIDE SEQUENCE [LARGE SCALE GENOMIC DNA]</scope>
    <source>
        <strain evidence="3">JBW45</strain>
    </source>
</reference>